<comment type="cofactor">
    <cofactor evidence="1">
        <name>Zn(2+)</name>
        <dbReference type="ChEBI" id="CHEBI:29105"/>
    </cofactor>
</comment>
<dbReference type="STRING" id="1890364.A0A2P6MU44"/>
<evidence type="ECO:0000256" key="5">
    <source>
        <dbReference type="ARBA" id="ARBA00022729"/>
    </source>
</evidence>
<keyword evidence="4" id="KW-0479">Metal-binding</keyword>
<keyword evidence="11" id="KW-1185">Reference proteome</keyword>
<dbReference type="Pfam" id="PF04389">
    <property type="entry name" value="Peptidase_M28"/>
    <property type="match status" value="1"/>
</dbReference>
<evidence type="ECO:0000256" key="6">
    <source>
        <dbReference type="ARBA" id="ARBA00022801"/>
    </source>
</evidence>
<accession>A0A2P6MU44</accession>
<dbReference type="EMBL" id="MDYQ01000404">
    <property type="protein sequence ID" value="PRP75241.1"/>
    <property type="molecule type" value="Genomic_DNA"/>
</dbReference>
<dbReference type="Proteomes" id="UP000241769">
    <property type="component" value="Unassembled WGS sequence"/>
</dbReference>
<keyword evidence="6" id="KW-0378">Hydrolase</keyword>
<dbReference type="SUPFAM" id="SSF53187">
    <property type="entry name" value="Zn-dependent exopeptidases"/>
    <property type="match status" value="1"/>
</dbReference>
<proteinExistence type="inferred from homology"/>
<evidence type="ECO:0000256" key="3">
    <source>
        <dbReference type="ARBA" id="ARBA00022670"/>
    </source>
</evidence>
<dbReference type="GO" id="GO:0046872">
    <property type="term" value="F:metal ion binding"/>
    <property type="evidence" value="ECO:0007669"/>
    <property type="project" value="UniProtKB-KW"/>
</dbReference>
<dbReference type="GO" id="GO:0006508">
    <property type="term" value="P:proteolysis"/>
    <property type="evidence" value="ECO:0007669"/>
    <property type="project" value="UniProtKB-KW"/>
</dbReference>
<evidence type="ECO:0000313" key="10">
    <source>
        <dbReference type="EMBL" id="PRP75241.1"/>
    </source>
</evidence>
<dbReference type="InParanoid" id="A0A2P6MU44"/>
<dbReference type="Gene3D" id="3.40.630.10">
    <property type="entry name" value="Zn peptidases"/>
    <property type="match status" value="1"/>
</dbReference>
<dbReference type="AlphaFoldDB" id="A0A2P6MU44"/>
<evidence type="ECO:0000313" key="11">
    <source>
        <dbReference type="Proteomes" id="UP000241769"/>
    </source>
</evidence>
<dbReference type="GO" id="GO:0004177">
    <property type="term" value="F:aminopeptidase activity"/>
    <property type="evidence" value="ECO:0007669"/>
    <property type="project" value="UniProtKB-KW"/>
</dbReference>
<feature type="domain" description="Peptidase M28" evidence="9">
    <location>
        <begin position="201"/>
        <end position="397"/>
    </location>
</feature>
<dbReference type="InterPro" id="IPR045175">
    <property type="entry name" value="M28_fam"/>
</dbReference>
<evidence type="ECO:0000256" key="2">
    <source>
        <dbReference type="ARBA" id="ARBA00022438"/>
    </source>
</evidence>
<evidence type="ECO:0000256" key="8">
    <source>
        <dbReference type="ARBA" id="ARBA00043962"/>
    </source>
</evidence>
<evidence type="ECO:0000259" key="9">
    <source>
        <dbReference type="Pfam" id="PF04389"/>
    </source>
</evidence>
<comment type="caution">
    <text evidence="10">The sequence shown here is derived from an EMBL/GenBank/DDBJ whole genome shotgun (WGS) entry which is preliminary data.</text>
</comment>
<keyword evidence="7" id="KW-0862">Zinc</keyword>
<dbReference type="GO" id="GO:0008235">
    <property type="term" value="F:metalloexopeptidase activity"/>
    <property type="evidence" value="ECO:0007669"/>
    <property type="project" value="InterPro"/>
</dbReference>
<dbReference type="InterPro" id="IPR007484">
    <property type="entry name" value="Peptidase_M28"/>
</dbReference>
<sequence>MSGYWVFGGKYSHAFSHSQGSMRTSTVLVLLCLLGCVSCFFYPSRPEGTGWRLIQTSEKHAEWVQGDVLENLMFGMDIDTAVSPKLWIAVRLYRRFKDVTSHWEEGSRISVERKKGTIPDYPTPNPTAHPEVSDLFKLANADSLESIVKEMTSLQTRYYKSKESRQASEFVRGKVEEILKKAGTTDVTVEYIDNTGYDQPNVIVKIPAKEGSSTSSEISIVGAHIDSICSEDCSGGKEARAPGADDDASGSATVLEIFRLIVEGKWRGKRQIHFMWFAAEEPGLLGSATVAKQYKKQKANQLTTSGYHSEGNSMTTLTDPNSKFANYLYKIAQAYVPEVPIIKDSCGYACSDQWSFDDEGFPAGMYIESEPTDPYVHSIQDTYNRLDFDGMVHFVKVGVAWLTEVSR</sequence>
<keyword evidence="2" id="KW-0031">Aminopeptidase</keyword>
<evidence type="ECO:0000256" key="7">
    <source>
        <dbReference type="ARBA" id="ARBA00022833"/>
    </source>
</evidence>
<evidence type="ECO:0000256" key="1">
    <source>
        <dbReference type="ARBA" id="ARBA00001947"/>
    </source>
</evidence>
<organism evidence="10 11">
    <name type="scientific">Planoprotostelium fungivorum</name>
    <dbReference type="NCBI Taxonomy" id="1890364"/>
    <lineage>
        <taxon>Eukaryota</taxon>
        <taxon>Amoebozoa</taxon>
        <taxon>Evosea</taxon>
        <taxon>Variosea</taxon>
        <taxon>Cavosteliida</taxon>
        <taxon>Cavosteliaceae</taxon>
        <taxon>Planoprotostelium</taxon>
    </lineage>
</organism>
<keyword evidence="5" id="KW-0732">Signal</keyword>
<evidence type="ECO:0000256" key="4">
    <source>
        <dbReference type="ARBA" id="ARBA00022723"/>
    </source>
</evidence>
<comment type="similarity">
    <text evidence="8">Belongs to the peptidase M28 family. M28E subfamily.</text>
</comment>
<keyword evidence="3" id="KW-0645">Protease</keyword>
<name>A0A2P6MU44_9EUKA</name>
<dbReference type="OrthoDB" id="2214at2759"/>
<protein>
    <recommendedName>
        <fullName evidence="9">Peptidase M28 domain-containing protein</fullName>
    </recommendedName>
</protein>
<dbReference type="PANTHER" id="PTHR12147:SF56">
    <property type="entry name" value="AMINOPEPTIDASE YDR415C-RELATED"/>
    <property type="match status" value="1"/>
</dbReference>
<gene>
    <name evidence="10" type="ORF">PROFUN_15919</name>
</gene>
<dbReference type="PANTHER" id="PTHR12147">
    <property type="entry name" value="METALLOPEPTIDASE M28 FAMILY MEMBER"/>
    <property type="match status" value="1"/>
</dbReference>
<reference evidence="10 11" key="1">
    <citation type="journal article" date="2018" name="Genome Biol. Evol.">
        <title>Multiple Roots of Fruiting Body Formation in Amoebozoa.</title>
        <authorList>
            <person name="Hillmann F."/>
            <person name="Forbes G."/>
            <person name="Novohradska S."/>
            <person name="Ferling I."/>
            <person name="Riege K."/>
            <person name="Groth M."/>
            <person name="Westermann M."/>
            <person name="Marz M."/>
            <person name="Spaller T."/>
            <person name="Winckler T."/>
            <person name="Schaap P."/>
            <person name="Glockner G."/>
        </authorList>
    </citation>
    <scope>NUCLEOTIDE SEQUENCE [LARGE SCALE GENOMIC DNA]</scope>
    <source>
        <strain evidence="10 11">Jena</strain>
    </source>
</reference>